<sequence>MKSQTEIENILIIPLSLKISRPKISEAKQIIVGCSDGSLRIFNLSTINNKYIEIFHYEIGQENINNNKTASYNSHLGITFTDREYKAKLMKWKSIKEVYRSNIVGLSVNINDFVLAIGYTNDDNLYFFNPHELYPLRNVNILMNRNASKEITEYVKNLPQYTEYIKKNKINTKITTLLNTKCNVTDFIQRHIYFFNNTSKFVICNSNEWCIFSCNDLIDKYKNIYNYISINT</sequence>
<name>A0A1Y1XF66_9FUNG</name>
<dbReference type="Proteomes" id="UP000193944">
    <property type="component" value="Unassembled WGS sequence"/>
</dbReference>
<accession>A0A1Y1XF66</accession>
<evidence type="ECO:0008006" key="3">
    <source>
        <dbReference type="Google" id="ProtNLM"/>
    </source>
</evidence>
<dbReference type="SUPFAM" id="SSF50978">
    <property type="entry name" value="WD40 repeat-like"/>
    <property type="match status" value="1"/>
</dbReference>
<reference evidence="1 2" key="2">
    <citation type="submission" date="2016-08" db="EMBL/GenBank/DDBJ databases">
        <title>Pervasive Adenine N6-methylation of Active Genes in Fungi.</title>
        <authorList>
            <consortium name="DOE Joint Genome Institute"/>
            <person name="Mondo S.J."/>
            <person name="Dannebaum R.O."/>
            <person name="Kuo R.C."/>
            <person name="Labutti K."/>
            <person name="Haridas S."/>
            <person name="Kuo A."/>
            <person name="Salamov A."/>
            <person name="Ahrendt S.R."/>
            <person name="Lipzen A."/>
            <person name="Sullivan W."/>
            <person name="Andreopoulos W.B."/>
            <person name="Clum A."/>
            <person name="Lindquist E."/>
            <person name="Daum C."/>
            <person name="Ramamoorthy G.K."/>
            <person name="Gryganskyi A."/>
            <person name="Culley D."/>
            <person name="Magnuson J.K."/>
            <person name="James T.Y."/>
            <person name="O'Malley M.A."/>
            <person name="Stajich J.E."/>
            <person name="Spatafora J.W."/>
            <person name="Visel A."/>
            <person name="Grigoriev I.V."/>
        </authorList>
    </citation>
    <scope>NUCLEOTIDE SEQUENCE [LARGE SCALE GENOMIC DNA]</scope>
    <source>
        <strain evidence="1 2">S4</strain>
    </source>
</reference>
<dbReference type="AlphaFoldDB" id="A0A1Y1XF66"/>
<evidence type="ECO:0000313" key="1">
    <source>
        <dbReference type="EMBL" id="ORX84385.1"/>
    </source>
</evidence>
<keyword evidence="2" id="KW-1185">Reference proteome</keyword>
<proteinExistence type="predicted"/>
<protein>
    <recommendedName>
        <fullName evidence="3">WD40 repeat-like protein</fullName>
    </recommendedName>
</protein>
<evidence type="ECO:0000313" key="2">
    <source>
        <dbReference type="Proteomes" id="UP000193944"/>
    </source>
</evidence>
<organism evidence="1 2">
    <name type="scientific">Anaeromyces robustus</name>
    <dbReference type="NCBI Taxonomy" id="1754192"/>
    <lineage>
        <taxon>Eukaryota</taxon>
        <taxon>Fungi</taxon>
        <taxon>Fungi incertae sedis</taxon>
        <taxon>Chytridiomycota</taxon>
        <taxon>Chytridiomycota incertae sedis</taxon>
        <taxon>Neocallimastigomycetes</taxon>
        <taxon>Neocallimastigales</taxon>
        <taxon>Neocallimastigaceae</taxon>
        <taxon>Anaeromyces</taxon>
    </lineage>
</organism>
<reference evidence="1 2" key="1">
    <citation type="submission" date="2016-08" db="EMBL/GenBank/DDBJ databases">
        <title>A Parts List for Fungal Cellulosomes Revealed by Comparative Genomics.</title>
        <authorList>
            <consortium name="DOE Joint Genome Institute"/>
            <person name="Haitjema C.H."/>
            <person name="Gilmore S.P."/>
            <person name="Henske J.K."/>
            <person name="Solomon K.V."/>
            <person name="De Groot R."/>
            <person name="Kuo A."/>
            <person name="Mondo S.J."/>
            <person name="Salamov A.A."/>
            <person name="Labutti K."/>
            <person name="Zhao Z."/>
            <person name="Chiniquy J."/>
            <person name="Barry K."/>
            <person name="Brewer H.M."/>
            <person name="Purvine S.O."/>
            <person name="Wright A.T."/>
            <person name="Boxma B."/>
            <person name="Van Alen T."/>
            <person name="Hackstein J.H."/>
            <person name="Baker S.E."/>
            <person name="Grigoriev I.V."/>
            <person name="O'Malley M.A."/>
        </authorList>
    </citation>
    <scope>NUCLEOTIDE SEQUENCE [LARGE SCALE GENOMIC DNA]</scope>
    <source>
        <strain evidence="1 2">S4</strain>
    </source>
</reference>
<comment type="caution">
    <text evidence="1">The sequence shown here is derived from an EMBL/GenBank/DDBJ whole genome shotgun (WGS) entry which is preliminary data.</text>
</comment>
<gene>
    <name evidence="1" type="ORF">BCR32DRAFT_129369</name>
</gene>
<dbReference type="InterPro" id="IPR036322">
    <property type="entry name" value="WD40_repeat_dom_sf"/>
</dbReference>
<dbReference type="EMBL" id="MCFG01000053">
    <property type="protein sequence ID" value="ORX84385.1"/>
    <property type="molecule type" value="Genomic_DNA"/>
</dbReference>